<dbReference type="EMBL" id="BEXD01003702">
    <property type="protein sequence ID" value="GBC01785.1"/>
    <property type="molecule type" value="Genomic_DNA"/>
</dbReference>
<organism evidence="5 7">
    <name type="scientific">Rhizophagus clarus</name>
    <dbReference type="NCBI Taxonomy" id="94130"/>
    <lineage>
        <taxon>Eukaryota</taxon>
        <taxon>Fungi</taxon>
        <taxon>Fungi incertae sedis</taxon>
        <taxon>Mucoromycota</taxon>
        <taxon>Glomeromycotina</taxon>
        <taxon>Glomeromycetes</taxon>
        <taxon>Glomerales</taxon>
        <taxon>Glomeraceae</taxon>
        <taxon>Rhizophagus</taxon>
    </lineage>
</organism>
<evidence type="ECO:0000256" key="1">
    <source>
        <dbReference type="ARBA" id="ARBA00004340"/>
    </source>
</evidence>
<dbReference type="Pfam" id="PF20147">
    <property type="entry name" value="Crinkler"/>
    <property type="match status" value="2"/>
</dbReference>
<comment type="subcellular location">
    <subcellularLocation>
        <location evidence="1">Host cell</location>
    </subcellularLocation>
    <subcellularLocation>
        <location evidence="2">Secreted</location>
    </subcellularLocation>
</comment>
<keyword evidence="7" id="KW-1185">Reference proteome</keyword>
<evidence type="ECO:0000256" key="2">
    <source>
        <dbReference type="ARBA" id="ARBA00004613"/>
    </source>
</evidence>
<evidence type="ECO:0000256" key="3">
    <source>
        <dbReference type="ARBA" id="ARBA00022525"/>
    </source>
</evidence>
<evidence type="ECO:0000313" key="5">
    <source>
        <dbReference type="EMBL" id="GBC01785.1"/>
    </source>
</evidence>
<dbReference type="GO" id="GO:0005576">
    <property type="term" value="C:extracellular region"/>
    <property type="evidence" value="ECO:0007669"/>
    <property type="project" value="UniProtKB-SubCell"/>
</dbReference>
<dbReference type="OrthoDB" id="74661at2759"/>
<evidence type="ECO:0000313" key="6">
    <source>
        <dbReference type="EMBL" id="GET02873.1"/>
    </source>
</evidence>
<keyword evidence="3" id="KW-0964">Secreted</keyword>
<feature type="domain" description="Crinkler effector protein N-terminal" evidence="4">
    <location>
        <begin position="131"/>
        <end position="230"/>
    </location>
</feature>
<dbReference type="InterPro" id="IPR045379">
    <property type="entry name" value="Crinkler_N"/>
</dbReference>
<dbReference type="EMBL" id="BLAL01000315">
    <property type="protein sequence ID" value="GET02873.1"/>
    <property type="molecule type" value="Genomic_DNA"/>
</dbReference>
<reference evidence="6" key="2">
    <citation type="submission" date="2019-10" db="EMBL/GenBank/DDBJ databases">
        <title>Conservation and host-specific expression of non-tandemly repeated heterogenous ribosome RNA gene in arbuscular mycorrhizal fungi.</title>
        <authorList>
            <person name="Maeda T."/>
            <person name="Kobayashi Y."/>
            <person name="Nakagawa T."/>
            <person name="Ezawa T."/>
            <person name="Yamaguchi K."/>
            <person name="Bino T."/>
            <person name="Nishimoto Y."/>
            <person name="Shigenobu S."/>
            <person name="Kawaguchi M."/>
        </authorList>
    </citation>
    <scope>NUCLEOTIDE SEQUENCE</scope>
    <source>
        <strain evidence="6">HR1</strain>
    </source>
</reference>
<protein>
    <submittedName>
        <fullName evidence="6">Crinkler (CRN) family protein</fullName>
    </submittedName>
</protein>
<sequence>MFGRKKKLICLILGDPEDATFLVKCNSNMNISELKDTIYNLKTSSFSNTDSHRLALYQVNIDLKTKNTQRTALSNPNIDVVNDLKSQLLLPVDNIKEKFQNLPKKTIHIIIVPRTAPTGGVAPPVEGAVTAGEPEDAAFLVKYDSNMNISELKDTIYNLRISSFSNTDSYRLALYQVNIDLTIPNLQRAALSSKNVDVVNDLGGQLLLPVDGVEEKFQDPPEKNIHLIVVPRPRPTAPIDDNGKYFNEILAKLDTCIQEVKKLQQGSEVAISSASSSHWRNIQEFVGLEGVITTHVNVTDLTIPDNVPGFEWDDRNKNVQRDNYIPYLLFILQIDNYDTLAIYDTSGMNDFLTIEADKYLPIKVSGTTDVVIVDRLSIQSLLPETSVRIVMELKKSVQEKDVLQAMIELITADLKSNYTVLTVLTDLNDSWHFFWIADKKVKTCVLNRNEAVALIRTNMKSADDENNVKAGENSGETALVDPRPRRIKLQEFMKFDVSSDIAPMEDFFDMYYDRRRNI</sequence>
<evidence type="ECO:0000313" key="7">
    <source>
        <dbReference type="Proteomes" id="UP000247702"/>
    </source>
</evidence>
<proteinExistence type="predicted"/>
<dbReference type="Proteomes" id="UP000615446">
    <property type="component" value="Unassembled WGS sequence"/>
</dbReference>
<name>A0A2Z6RU22_9GLOM</name>
<accession>A0A2Z6RU22</accession>
<reference evidence="5 7" key="1">
    <citation type="submission" date="2017-11" db="EMBL/GenBank/DDBJ databases">
        <title>The genome of Rhizophagus clarus HR1 reveals common genetic basis of auxotrophy among arbuscular mycorrhizal fungi.</title>
        <authorList>
            <person name="Kobayashi Y."/>
        </authorList>
    </citation>
    <scope>NUCLEOTIDE SEQUENCE [LARGE SCALE GENOMIC DNA]</scope>
    <source>
        <strain evidence="5 7">HR1</strain>
    </source>
</reference>
<comment type="caution">
    <text evidence="5">The sequence shown here is derived from an EMBL/GenBank/DDBJ whole genome shotgun (WGS) entry which is preliminary data.</text>
</comment>
<evidence type="ECO:0000259" key="4">
    <source>
        <dbReference type="Pfam" id="PF20147"/>
    </source>
</evidence>
<feature type="domain" description="Crinkler effector protein N-terminal" evidence="4">
    <location>
        <begin position="7"/>
        <end position="112"/>
    </location>
</feature>
<dbReference type="AlphaFoldDB" id="A0A2Z6RU22"/>
<dbReference type="GO" id="GO:0043657">
    <property type="term" value="C:host cell"/>
    <property type="evidence" value="ECO:0007669"/>
    <property type="project" value="UniProtKB-SubCell"/>
</dbReference>
<gene>
    <name evidence="6" type="ORF">RCL2_002923900</name>
    <name evidence="5" type="ORF">RclHR1_04330003</name>
</gene>
<dbReference type="Proteomes" id="UP000247702">
    <property type="component" value="Unassembled WGS sequence"/>
</dbReference>